<dbReference type="InterPro" id="IPR001254">
    <property type="entry name" value="Trypsin_dom"/>
</dbReference>
<sequence length="59" mass="6560">MGGRVAEKGSWPWQVLILNREGTSLCGQMLLSKKWILTVAHCAHNGLYARAGEYDLTEV</sequence>
<dbReference type="PANTHER" id="PTHR24250">
    <property type="entry name" value="CHYMOTRYPSIN-RELATED"/>
    <property type="match status" value="1"/>
</dbReference>
<organism evidence="3 4">
    <name type="scientific">Stegodyphus mimosarum</name>
    <name type="common">African social velvet spider</name>
    <dbReference type="NCBI Taxonomy" id="407821"/>
    <lineage>
        <taxon>Eukaryota</taxon>
        <taxon>Metazoa</taxon>
        <taxon>Ecdysozoa</taxon>
        <taxon>Arthropoda</taxon>
        <taxon>Chelicerata</taxon>
        <taxon>Arachnida</taxon>
        <taxon>Araneae</taxon>
        <taxon>Araneomorphae</taxon>
        <taxon>Entelegynae</taxon>
        <taxon>Eresoidea</taxon>
        <taxon>Eresidae</taxon>
        <taxon>Stegodyphus</taxon>
    </lineage>
</organism>
<dbReference type="EMBL" id="KK122240">
    <property type="protein sequence ID" value="KFM82304.1"/>
    <property type="molecule type" value="Genomic_DNA"/>
</dbReference>
<reference evidence="3 4" key="1">
    <citation type="submission" date="2013-11" db="EMBL/GenBank/DDBJ databases">
        <title>Genome sequencing of Stegodyphus mimosarum.</title>
        <authorList>
            <person name="Bechsgaard J."/>
        </authorList>
    </citation>
    <scope>NUCLEOTIDE SEQUENCE [LARGE SCALE GENOMIC DNA]</scope>
</reference>
<dbReference type="InterPro" id="IPR009003">
    <property type="entry name" value="Peptidase_S1_PA"/>
</dbReference>
<evidence type="ECO:0000313" key="4">
    <source>
        <dbReference type="Proteomes" id="UP000054359"/>
    </source>
</evidence>
<keyword evidence="4" id="KW-1185">Reference proteome</keyword>
<evidence type="ECO:0000259" key="2">
    <source>
        <dbReference type="Pfam" id="PF00089"/>
    </source>
</evidence>
<protein>
    <submittedName>
        <fullName evidence="3">Ovochymase-2</fullName>
    </submittedName>
</protein>
<dbReference type="STRING" id="407821.A0A087UY65"/>
<dbReference type="GO" id="GO:0004252">
    <property type="term" value="F:serine-type endopeptidase activity"/>
    <property type="evidence" value="ECO:0007669"/>
    <property type="project" value="InterPro"/>
</dbReference>
<dbReference type="Pfam" id="PF00089">
    <property type="entry name" value="Trypsin"/>
    <property type="match status" value="1"/>
</dbReference>
<dbReference type="Gene3D" id="2.40.10.10">
    <property type="entry name" value="Trypsin-like serine proteases"/>
    <property type="match status" value="1"/>
</dbReference>
<feature type="domain" description="Peptidase S1" evidence="2">
    <location>
        <begin position="2"/>
        <end position="55"/>
    </location>
</feature>
<dbReference type="OrthoDB" id="531708at2759"/>
<dbReference type="GO" id="GO:0006508">
    <property type="term" value="P:proteolysis"/>
    <property type="evidence" value="ECO:0007669"/>
    <property type="project" value="InterPro"/>
</dbReference>
<proteinExistence type="predicted"/>
<accession>A0A087UY65</accession>
<keyword evidence="1" id="KW-1015">Disulfide bond</keyword>
<name>A0A087UY65_STEMI</name>
<dbReference type="AlphaFoldDB" id="A0A087UY65"/>
<gene>
    <name evidence="3" type="ORF">X975_10080</name>
</gene>
<evidence type="ECO:0000256" key="1">
    <source>
        <dbReference type="ARBA" id="ARBA00023157"/>
    </source>
</evidence>
<dbReference type="InterPro" id="IPR043504">
    <property type="entry name" value="Peptidase_S1_PA_chymotrypsin"/>
</dbReference>
<dbReference type="Proteomes" id="UP000054359">
    <property type="component" value="Unassembled WGS sequence"/>
</dbReference>
<evidence type="ECO:0000313" key="3">
    <source>
        <dbReference type="EMBL" id="KFM82304.1"/>
    </source>
</evidence>
<feature type="non-terminal residue" evidence="3">
    <location>
        <position position="59"/>
    </location>
</feature>
<dbReference type="SUPFAM" id="SSF50494">
    <property type="entry name" value="Trypsin-like serine proteases"/>
    <property type="match status" value="1"/>
</dbReference>